<dbReference type="GO" id="GO:0016279">
    <property type="term" value="F:protein-lysine N-methyltransferase activity"/>
    <property type="evidence" value="ECO:0007669"/>
    <property type="project" value="TreeGrafter"/>
</dbReference>
<dbReference type="EMBL" id="KZ678146">
    <property type="protein sequence ID" value="PSN61052.1"/>
    <property type="molecule type" value="Genomic_DNA"/>
</dbReference>
<protein>
    <submittedName>
        <fullName evidence="1">SET domain-containing protein</fullName>
    </submittedName>
</protein>
<sequence>SSTVLSDAHSLAKTLRTWFEANGGWLNPDVVIVYDGSCGFHARASKSLGAPVIAKCPAQLTLSYLNLDRSQTRVPHVDTPLQSFLGQIPNHVLTYLLLIELRQRFFDKQASLWEPYIACLPGPESMTTPIWFTDEDMAFLQGTNLAQAAVTTRERWNAEWEHAIDTMEKSGYDKARVYSFEMFCWAATIISSRAFSSDRILPDFEKSPILFPVIDILNHSTKARVDWNFSSYDNFTLASREEFSTGEELFNNYAPKQNDELLLGYGFAIPENPSEQFAVKIALPLHQEQHYLQMDAFNAKYVPFGMSAASLQEDREQNQGFIRTPGNPFGRYDCSLPFLRGIPPYVVHLNFLATLNSLGIELDAIDPARPPARVFIKTILGLYQAVRSKSERLPLRKIDLSTLANDKQRFAAIYRDGQAKVIYEILKELEAPIMKRRVCDQIPGFHPVITTTTEALLAFERDFPAQYALFETGL</sequence>
<organism evidence="1 2">
    <name type="scientific">Corynespora cassiicola Philippines</name>
    <dbReference type="NCBI Taxonomy" id="1448308"/>
    <lineage>
        <taxon>Eukaryota</taxon>
        <taxon>Fungi</taxon>
        <taxon>Dikarya</taxon>
        <taxon>Ascomycota</taxon>
        <taxon>Pezizomycotina</taxon>
        <taxon>Dothideomycetes</taxon>
        <taxon>Pleosporomycetidae</taxon>
        <taxon>Pleosporales</taxon>
        <taxon>Corynesporascaceae</taxon>
        <taxon>Corynespora</taxon>
    </lineage>
</organism>
<feature type="non-terminal residue" evidence="1">
    <location>
        <position position="474"/>
    </location>
</feature>
<dbReference type="STRING" id="1448308.A0A2T2N6H3"/>
<reference evidence="1 2" key="1">
    <citation type="journal article" date="2018" name="Front. Microbiol.">
        <title>Genome-Wide Analysis of Corynespora cassiicola Leaf Fall Disease Putative Effectors.</title>
        <authorList>
            <person name="Lopez D."/>
            <person name="Ribeiro S."/>
            <person name="Label P."/>
            <person name="Fumanal B."/>
            <person name="Venisse J.S."/>
            <person name="Kohler A."/>
            <person name="de Oliveira R.R."/>
            <person name="Labutti K."/>
            <person name="Lipzen A."/>
            <person name="Lail K."/>
            <person name="Bauer D."/>
            <person name="Ohm R.A."/>
            <person name="Barry K.W."/>
            <person name="Spatafora J."/>
            <person name="Grigoriev I.V."/>
            <person name="Martin F.M."/>
            <person name="Pujade-Renaud V."/>
        </authorList>
    </citation>
    <scope>NUCLEOTIDE SEQUENCE [LARGE SCALE GENOMIC DNA]</scope>
    <source>
        <strain evidence="1 2">Philippines</strain>
    </source>
</reference>
<dbReference type="Gene3D" id="3.90.1410.10">
    <property type="entry name" value="set domain protein methyltransferase, domain 1"/>
    <property type="match status" value="1"/>
</dbReference>
<feature type="non-terminal residue" evidence="1">
    <location>
        <position position="1"/>
    </location>
</feature>
<dbReference type="InterPro" id="IPR046341">
    <property type="entry name" value="SET_dom_sf"/>
</dbReference>
<evidence type="ECO:0000313" key="1">
    <source>
        <dbReference type="EMBL" id="PSN61052.1"/>
    </source>
</evidence>
<dbReference type="InterPro" id="IPR050600">
    <property type="entry name" value="SETD3_SETD6_MTase"/>
</dbReference>
<evidence type="ECO:0000313" key="2">
    <source>
        <dbReference type="Proteomes" id="UP000240883"/>
    </source>
</evidence>
<dbReference type="PANTHER" id="PTHR13271">
    <property type="entry name" value="UNCHARACTERIZED PUTATIVE METHYLTRANSFERASE"/>
    <property type="match status" value="1"/>
</dbReference>
<proteinExistence type="predicted"/>
<keyword evidence="2" id="KW-1185">Reference proteome</keyword>
<dbReference type="Proteomes" id="UP000240883">
    <property type="component" value="Unassembled WGS sequence"/>
</dbReference>
<dbReference type="OrthoDB" id="42889at2759"/>
<dbReference type="AlphaFoldDB" id="A0A2T2N6H3"/>
<accession>A0A2T2N6H3</accession>
<dbReference type="PANTHER" id="PTHR13271:SF137">
    <property type="entry name" value="SET DOMAIN-CONTAINING PROTEIN"/>
    <property type="match status" value="1"/>
</dbReference>
<gene>
    <name evidence="1" type="ORF">BS50DRAFT_444171</name>
</gene>
<name>A0A2T2N6H3_CORCC</name>
<dbReference type="SUPFAM" id="SSF82199">
    <property type="entry name" value="SET domain"/>
    <property type="match status" value="1"/>
</dbReference>